<gene>
    <name evidence="3" type="ORF">GO495_14160</name>
</gene>
<feature type="domain" description="Calcineurin-like phosphoesterase" evidence="2">
    <location>
        <begin position="34"/>
        <end position="248"/>
    </location>
</feature>
<evidence type="ECO:0000259" key="2">
    <source>
        <dbReference type="Pfam" id="PF00149"/>
    </source>
</evidence>
<accession>A0A6N8JBS3</accession>
<keyword evidence="4" id="KW-1185">Reference proteome</keyword>
<evidence type="ECO:0000256" key="1">
    <source>
        <dbReference type="SAM" id="SignalP"/>
    </source>
</evidence>
<dbReference type="RefSeq" id="WP_157300355.1">
    <property type="nucleotide sequence ID" value="NZ_BAAAZB010000006.1"/>
</dbReference>
<dbReference type="InterPro" id="IPR051918">
    <property type="entry name" value="STPP_CPPED1"/>
</dbReference>
<dbReference type="Proteomes" id="UP000468388">
    <property type="component" value="Unassembled WGS sequence"/>
</dbReference>
<dbReference type="EMBL" id="WRXO01000003">
    <property type="protein sequence ID" value="MVT41729.1"/>
    <property type="molecule type" value="Genomic_DNA"/>
</dbReference>
<dbReference type="Pfam" id="PF00149">
    <property type="entry name" value="Metallophos"/>
    <property type="match status" value="1"/>
</dbReference>
<dbReference type="InterPro" id="IPR029052">
    <property type="entry name" value="Metallo-depent_PP-like"/>
</dbReference>
<feature type="chain" id="PRO_5026932401" evidence="1">
    <location>
        <begin position="25"/>
        <end position="300"/>
    </location>
</feature>
<keyword evidence="1" id="KW-0732">Signal</keyword>
<dbReference type="OrthoDB" id="9791866at2"/>
<evidence type="ECO:0000313" key="3">
    <source>
        <dbReference type="EMBL" id="MVT41729.1"/>
    </source>
</evidence>
<dbReference type="Gene3D" id="3.60.21.10">
    <property type="match status" value="1"/>
</dbReference>
<evidence type="ECO:0000313" key="4">
    <source>
        <dbReference type="Proteomes" id="UP000468388"/>
    </source>
</evidence>
<dbReference type="SUPFAM" id="SSF56300">
    <property type="entry name" value="Metallo-dependent phosphatases"/>
    <property type="match status" value="1"/>
</dbReference>
<comment type="caution">
    <text evidence="3">The sequence shown here is derived from an EMBL/GenBank/DDBJ whole genome shotgun (WGS) entry which is preliminary data.</text>
</comment>
<feature type="signal peptide" evidence="1">
    <location>
        <begin position="1"/>
        <end position="24"/>
    </location>
</feature>
<reference evidence="3 4" key="1">
    <citation type="submission" date="2019-12" db="EMBL/GenBank/DDBJ databases">
        <title>The draft genomic sequence of strain Chitinophaga oryziterrae JCM 16595.</title>
        <authorList>
            <person name="Zhang X."/>
        </authorList>
    </citation>
    <scope>NUCLEOTIDE SEQUENCE [LARGE SCALE GENOMIC DNA]</scope>
    <source>
        <strain evidence="3 4">JCM 16595</strain>
    </source>
</reference>
<organism evidence="3 4">
    <name type="scientific">Chitinophaga oryziterrae</name>
    <dbReference type="NCBI Taxonomy" id="1031224"/>
    <lineage>
        <taxon>Bacteria</taxon>
        <taxon>Pseudomonadati</taxon>
        <taxon>Bacteroidota</taxon>
        <taxon>Chitinophagia</taxon>
        <taxon>Chitinophagales</taxon>
        <taxon>Chitinophagaceae</taxon>
        <taxon>Chitinophaga</taxon>
    </lineage>
</organism>
<dbReference type="GO" id="GO:0016787">
    <property type="term" value="F:hydrolase activity"/>
    <property type="evidence" value="ECO:0007669"/>
    <property type="project" value="InterPro"/>
</dbReference>
<proteinExistence type="predicted"/>
<name>A0A6N8JBS3_9BACT</name>
<sequence length="300" mass="34264">MERRTLLKGLGLGGLILSSPFSFAAEKEKEKPVLRVAHLTDIHLKNKWNAPKHYADCLHHVQQQSPKVDMVLNGGDIVFDMNKENITTIDEQWKLIKSITAGECSLPIHYAIGNHDIWWAENNKGQAVYGKQYSLDQLQLSSPYYSFVKNGWKFIILDSVHLDIDNTWYIGKLGDEQFSWLENELKTTSMPVCVMSHIPILTATLMIEDDIVNKWQMLGGDMHTDTSKIIRLFYQHPNVKLCLSGHIHLRDKVVYNNVTYICDGAVSGAWWEGNRRETAPGYGLIDLYADGSFSEQYVNY</sequence>
<protein>
    <submittedName>
        <fullName evidence="3">Metallophosphoesterase</fullName>
    </submittedName>
</protein>
<dbReference type="AlphaFoldDB" id="A0A6N8JBS3"/>
<dbReference type="PANTHER" id="PTHR43143:SF1">
    <property type="entry name" value="SERINE_THREONINE-PROTEIN PHOSPHATASE CPPED1"/>
    <property type="match status" value="1"/>
</dbReference>
<dbReference type="InterPro" id="IPR004843">
    <property type="entry name" value="Calcineurin-like_PHP"/>
</dbReference>
<dbReference type="PANTHER" id="PTHR43143">
    <property type="entry name" value="METALLOPHOSPHOESTERASE, CALCINEURIN SUPERFAMILY"/>
    <property type="match status" value="1"/>
</dbReference>